<name>A0ABW1F3F0_9ACTN</name>
<dbReference type="Proteomes" id="UP001596067">
    <property type="component" value="Unassembled WGS sequence"/>
</dbReference>
<evidence type="ECO:0000313" key="3">
    <source>
        <dbReference type="Proteomes" id="UP001596067"/>
    </source>
</evidence>
<reference evidence="3" key="1">
    <citation type="journal article" date="2019" name="Int. J. Syst. Evol. Microbiol.">
        <title>The Global Catalogue of Microorganisms (GCM) 10K type strain sequencing project: providing services to taxonomists for standard genome sequencing and annotation.</title>
        <authorList>
            <consortium name="The Broad Institute Genomics Platform"/>
            <consortium name="The Broad Institute Genome Sequencing Center for Infectious Disease"/>
            <person name="Wu L."/>
            <person name="Ma J."/>
        </authorList>
    </citation>
    <scope>NUCLEOTIDE SEQUENCE [LARGE SCALE GENOMIC DNA]</scope>
    <source>
        <strain evidence="3">CGMCC 4.1469</strain>
    </source>
</reference>
<evidence type="ECO:0000313" key="2">
    <source>
        <dbReference type="EMBL" id="MFC5888716.1"/>
    </source>
</evidence>
<keyword evidence="3" id="KW-1185">Reference proteome</keyword>
<accession>A0ABW1F3F0</accession>
<dbReference type="EMBL" id="JBHSOD010000044">
    <property type="protein sequence ID" value="MFC5888716.1"/>
    <property type="molecule type" value="Genomic_DNA"/>
</dbReference>
<evidence type="ECO:0000256" key="1">
    <source>
        <dbReference type="SAM" id="MobiDB-lite"/>
    </source>
</evidence>
<dbReference type="RefSeq" id="WP_345330347.1">
    <property type="nucleotide sequence ID" value="NZ_BAAAVH010000111.1"/>
</dbReference>
<gene>
    <name evidence="2" type="ORF">ACFP0N_27490</name>
</gene>
<feature type="compositionally biased region" description="Polar residues" evidence="1">
    <location>
        <begin position="21"/>
        <end position="35"/>
    </location>
</feature>
<protein>
    <submittedName>
        <fullName evidence="2">Uncharacterized protein</fullName>
    </submittedName>
</protein>
<sequence>MSAADELKAAAAAYAKHHSPETQTAWRDQQASVVNHGNAAGGSWSSTGSGNSQPSGTSAS</sequence>
<proteinExistence type="predicted"/>
<organism evidence="2 3">
    <name type="scientific">Kitasatospora aburaviensis</name>
    <dbReference type="NCBI Taxonomy" id="67265"/>
    <lineage>
        <taxon>Bacteria</taxon>
        <taxon>Bacillati</taxon>
        <taxon>Actinomycetota</taxon>
        <taxon>Actinomycetes</taxon>
        <taxon>Kitasatosporales</taxon>
        <taxon>Streptomycetaceae</taxon>
        <taxon>Kitasatospora</taxon>
    </lineage>
</organism>
<comment type="caution">
    <text evidence="2">The sequence shown here is derived from an EMBL/GenBank/DDBJ whole genome shotgun (WGS) entry which is preliminary data.</text>
</comment>
<feature type="compositionally biased region" description="Low complexity" evidence="1">
    <location>
        <begin position="37"/>
        <end position="60"/>
    </location>
</feature>
<feature type="region of interest" description="Disordered" evidence="1">
    <location>
        <begin position="12"/>
        <end position="60"/>
    </location>
</feature>